<comment type="similarity">
    <text evidence="2">Belongs to the plant LTP family.</text>
</comment>
<evidence type="ECO:0000256" key="8">
    <source>
        <dbReference type="ARBA" id="ARBA00023288"/>
    </source>
</evidence>
<keyword evidence="4" id="KW-0336">GPI-anchor</keyword>
<evidence type="ECO:0000256" key="5">
    <source>
        <dbReference type="ARBA" id="ARBA00022729"/>
    </source>
</evidence>
<feature type="chain" id="PRO_5042891541" description="Bifunctional inhibitor/plant lipid transfer protein/seed storage helical domain-containing protein" evidence="9">
    <location>
        <begin position="25"/>
        <end position="264"/>
    </location>
</feature>
<keyword evidence="3" id="KW-1003">Cell membrane</keyword>
<dbReference type="GO" id="GO:0008289">
    <property type="term" value="F:lipid binding"/>
    <property type="evidence" value="ECO:0007669"/>
    <property type="project" value="InterPro"/>
</dbReference>
<sequence length="264" mass="28335">MAPRRIEMLLRLCLVMALWGGTLAQSQSSCTNVFISLAPCLDYVTGNASNPSSSCCSQLAYVVSSQPLCLCEVVSGAASTIAASFNINQTRALALPTSCNIQTPPLTTCTGTTSSPFFNTYITYISKPHLIIISSFQAQPLPHQLFPFQTFPTPLQVPYTHIPTLHFSTPDMNAIQNTVSFSVSLSFVFSSFITSTVDFTEYLFCTGIGSNTVSSPTGSSTFVGGSSHANSSSTSKLSCSWFLMFVLATTLTFTFKSTTSLNVF</sequence>
<dbReference type="InterPro" id="IPR016140">
    <property type="entry name" value="Bifunc_inhib/LTP/seed_store"/>
</dbReference>
<gene>
    <name evidence="11" type="ORF">V8G54_021368</name>
</gene>
<feature type="domain" description="Bifunctional inhibitor/plant lipid transfer protein/seed storage helical" evidence="10">
    <location>
        <begin position="30"/>
        <end position="109"/>
    </location>
</feature>
<keyword evidence="12" id="KW-1185">Reference proteome</keyword>
<dbReference type="AlphaFoldDB" id="A0AAQ3NE90"/>
<dbReference type="GO" id="GO:0005886">
    <property type="term" value="C:plasma membrane"/>
    <property type="evidence" value="ECO:0007669"/>
    <property type="project" value="UniProtKB-SubCell"/>
</dbReference>
<dbReference type="PANTHER" id="PTHR33044">
    <property type="entry name" value="BIFUNCTIONAL INHIBITOR/LIPID-TRANSFER PROTEIN/SEED STORAGE 2S ALBUMIN SUPERFAMILY PROTEIN-RELATED"/>
    <property type="match status" value="1"/>
</dbReference>
<dbReference type="InterPro" id="IPR000528">
    <property type="entry name" value="Plant_nsLTP"/>
</dbReference>
<evidence type="ECO:0000313" key="12">
    <source>
        <dbReference type="Proteomes" id="UP001374535"/>
    </source>
</evidence>
<feature type="signal peptide" evidence="9">
    <location>
        <begin position="1"/>
        <end position="24"/>
    </location>
</feature>
<evidence type="ECO:0000256" key="9">
    <source>
        <dbReference type="SAM" id="SignalP"/>
    </source>
</evidence>
<evidence type="ECO:0000256" key="4">
    <source>
        <dbReference type="ARBA" id="ARBA00022622"/>
    </source>
</evidence>
<proteinExistence type="inferred from homology"/>
<keyword evidence="4" id="KW-0472">Membrane</keyword>
<keyword evidence="8" id="KW-0449">Lipoprotein</keyword>
<dbReference type="SMART" id="SM00499">
    <property type="entry name" value="AAI"/>
    <property type="match status" value="1"/>
</dbReference>
<accession>A0AAQ3NE90</accession>
<evidence type="ECO:0000313" key="11">
    <source>
        <dbReference type="EMBL" id="WVZ08022.1"/>
    </source>
</evidence>
<dbReference type="Proteomes" id="UP001374535">
    <property type="component" value="Chromosome 6"/>
</dbReference>
<keyword evidence="6" id="KW-1015">Disulfide bond</keyword>
<evidence type="ECO:0000256" key="2">
    <source>
        <dbReference type="ARBA" id="ARBA00009748"/>
    </source>
</evidence>
<organism evidence="11 12">
    <name type="scientific">Vigna mungo</name>
    <name type="common">Black gram</name>
    <name type="synonym">Phaseolus mungo</name>
    <dbReference type="NCBI Taxonomy" id="3915"/>
    <lineage>
        <taxon>Eukaryota</taxon>
        <taxon>Viridiplantae</taxon>
        <taxon>Streptophyta</taxon>
        <taxon>Embryophyta</taxon>
        <taxon>Tracheophyta</taxon>
        <taxon>Spermatophyta</taxon>
        <taxon>Magnoliopsida</taxon>
        <taxon>eudicotyledons</taxon>
        <taxon>Gunneridae</taxon>
        <taxon>Pentapetalae</taxon>
        <taxon>rosids</taxon>
        <taxon>fabids</taxon>
        <taxon>Fabales</taxon>
        <taxon>Fabaceae</taxon>
        <taxon>Papilionoideae</taxon>
        <taxon>50 kb inversion clade</taxon>
        <taxon>NPAAA clade</taxon>
        <taxon>indigoferoid/millettioid clade</taxon>
        <taxon>Phaseoleae</taxon>
        <taxon>Vigna</taxon>
    </lineage>
</organism>
<dbReference type="InterPro" id="IPR036312">
    <property type="entry name" value="Bifun_inhib/LTP/seed_sf"/>
</dbReference>
<dbReference type="InterPro" id="IPR043325">
    <property type="entry name" value="LTSS"/>
</dbReference>
<dbReference type="GO" id="GO:0098552">
    <property type="term" value="C:side of membrane"/>
    <property type="evidence" value="ECO:0007669"/>
    <property type="project" value="UniProtKB-KW"/>
</dbReference>
<evidence type="ECO:0000256" key="1">
    <source>
        <dbReference type="ARBA" id="ARBA00004609"/>
    </source>
</evidence>
<dbReference type="GO" id="GO:0006869">
    <property type="term" value="P:lipid transport"/>
    <property type="evidence" value="ECO:0007669"/>
    <property type="project" value="InterPro"/>
</dbReference>
<keyword evidence="7" id="KW-0325">Glycoprotein</keyword>
<protein>
    <recommendedName>
        <fullName evidence="10">Bifunctional inhibitor/plant lipid transfer protein/seed storage helical domain-containing protein</fullName>
    </recommendedName>
</protein>
<dbReference type="Gene3D" id="1.10.110.10">
    <property type="entry name" value="Plant lipid-transfer and hydrophobic proteins"/>
    <property type="match status" value="1"/>
</dbReference>
<dbReference type="Pfam" id="PF14368">
    <property type="entry name" value="LTP_2"/>
    <property type="match status" value="1"/>
</dbReference>
<reference evidence="11 12" key="1">
    <citation type="journal article" date="2023" name="Life. Sci Alliance">
        <title>Evolutionary insights into 3D genome organization and epigenetic landscape of Vigna mungo.</title>
        <authorList>
            <person name="Junaid A."/>
            <person name="Singh B."/>
            <person name="Bhatia S."/>
        </authorList>
    </citation>
    <scope>NUCLEOTIDE SEQUENCE [LARGE SCALE GENOMIC DNA]</scope>
    <source>
        <strain evidence="11">Urdbean</strain>
    </source>
</reference>
<evidence type="ECO:0000256" key="6">
    <source>
        <dbReference type="ARBA" id="ARBA00023157"/>
    </source>
</evidence>
<keyword evidence="5 9" id="KW-0732">Signal</keyword>
<comment type="subcellular location">
    <subcellularLocation>
        <location evidence="1">Cell membrane</location>
        <topology evidence="1">Lipid-anchor</topology>
        <topology evidence="1">GPI-anchor</topology>
    </subcellularLocation>
</comment>
<dbReference type="CDD" id="cd00010">
    <property type="entry name" value="AAI_LTSS"/>
    <property type="match status" value="1"/>
</dbReference>
<evidence type="ECO:0000256" key="3">
    <source>
        <dbReference type="ARBA" id="ARBA00022475"/>
    </source>
</evidence>
<dbReference type="EMBL" id="CP144695">
    <property type="protein sequence ID" value="WVZ08022.1"/>
    <property type="molecule type" value="Genomic_DNA"/>
</dbReference>
<evidence type="ECO:0000259" key="10">
    <source>
        <dbReference type="SMART" id="SM00499"/>
    </source>
</evidence>
<dbReference type="PRINTS" id="PR00382">
    <property type="entry name" value="LIPIDTRNSFER"/>
</dbReference>
<evidence type="ECO:0000256" key="7">
    <source>
        <dbReference type="ARBA" id="ARBA00023180"/>
    </source>
</evidence>
<dbReference type="SUPFAM" id="SSF47699">
    <property type="entry name" value="Bifunctional inhibitor/lipid-transfer protein/seed storage 2S albumin"/>
    <property type="match status" value="1"/>
</dbReference>
<name>A0AAQ3NE90_VIGMU</name>